<sequence length="810" mass="90658">MMSNKLGVASGEALARYLASPSCCLTDSALSNNRLGDKGGIAIATGLQHNSTLQRLSLARNGLGYRAAQAFFRLAANVQSGIETLNLQYNSIGDGQQKDIAHQLENTRALRLSQQQVRQESEASRMQRQEAELEAELHQLGALNTPTTAPVRREPEREREPRQGRESQPRERGEMSRPRGGEGERDVPPRTGRPQRERERGTTESRREMVRERVMERRAKSNQRGRGERDTPKERDPRGAPPRPHGERERERERQRYEGMDPDAPASVSSQMAPFRSGEASRMATPVTREDRASRERERERGWDGRGEHPAQAEAGRGQDRASMGRGRASEGRQPYRGIPQPTRREYGSSRPSLSMSVDRYEDDMGEREERQERQERGAVQGFQARGAVPRVSGSYTPNAERDSGRDFQEVEREMERDRERERAGSVSVYGVEPDEADERDAALLAFKTAARQLHASHQTLEEPSDIGGERREKGRLGGERDRDFVDAYGVQSTPPTMRSVDVGSVAGEGHTAPASMSTLTATQAHPTWNRGGRGGEPLSPAPGTSTPPMHKTKSLGERERRIEAPPPPPAFPQLRYADLVTSVRSVVDSAVHSERDVTPREATSILTLFHQLVSRVTRFEREVEAWKGVAERERRSHQAQIESHTKERVRLETAHRARLAEANSFDSRLQHVRGLLRKSEEGVAALRAQAERVSSEKRLVSVELETTQGELATAQDQRLALTKRVDALRMEADTLRVRNEELAGRLTHLQERTQVFQQMGAPDDADTDWRDDHIKYLSSQVMKLSALLDDSKAALVQVTSAQGGEAHVQ</sequence>
<feature type="region of interest" description="Disordered" evidence="5">
    <location>
        <begin position="455"/>
        <end position="500"/>
    </location>
</feature>
<dbReference type="SUPFAM" id="SSF52047">
    <property type="entry name" value="RNI-like"/>
    <property type="match status" value="1"/>
</dbReference>
<dbReference type="PANTHER" id="PTHR24113:SF12">
    <property type="entry name" value="RAN GTPASE-ACTIVATING PROTEIN 1"/>
    <property type="match status" value="1"/>
</dbReference>
<evidence type="ECO:0000256" key="3">
    <source>
        <dbReference type="ARBA" id="ARBA00022737"/>
    </source>
</evidence>
<comment type="caution">
    <text evidence="6">The sequence shown here is derived from an EMBL/GenBank/DDBJ whole genome shotgun (WGS) entry which is preliminary data.</text>
</comment>
<accession>A0A9K3D2V8</accession>
<dbReference type="GO" id="GO:0005634">
    <property type="term" value="C:nucleus"/>
    <property type="evidence" value="ECO:0007669"/>
    <property type="project" value="TreeGrafter"/>
</dbReference>
<dbReference type="InterPro" id="IPR032675">
    <property type="entry name" value="LRR_dom_sf"/>
</dbReference>
<dbReference type="SMART" id="SM00368">
    <property type="entry name" value="LRR_RI"/>
    <property type="match status" value="3"/>
</dbReference>
<keyword evidence="4" id="KW-0175">Coiled coil</keyword>
<dbReference type="PANTHER" id="PTHR24113">
    <property type="entry name" value="RAN GTPASE-ACTIVATING PROTEIN 1"/>
    <property type="match status" value="1"/>
</dbReference>
<keyword evidence="1" id="KW-0343">GTPase activation</keyword>
<feature type="compositionally biased region" description="Basic and acidic residues" evidence="5">
    <location>
        <begin position="288"/>
        <end position="311"/>
    </location>
</feature>
<dbReference type="GO" id="GO:0005096">
    <property type="term" value="F:GTPase activator activity"/>
    <property type="evidence" value="ECO:0007669"/>
    <property type="project" value="UniProtKB-KW"/>
</dbReference>
<evidence type="ECO:0000256" key="5">
    <source>
        <dbReference type="SAM" id="MobiDB-lite"/>
    </source>
</evidence>
<dbReference type="EMBL" id="BDIP01003734">
    <property type="protein sequence ID" value="GIQ88059.1"/>
    <property type="molecule type" value="Genomic_DNA"/>
</dbReference>
<dbReference type="Pfam" id="PF13516">
    <property type="entry name" value="LRR_6"/>
    <property type="match status" value="2"/>
</dbReference>
<evidence type="ECO:0000256" key="1">
    <source>
        <dbReference type="ARBA" id="ARBA00022468"/>
    </source>
</evidence>
<feature type="region of interest" description="Disordered" evidence="5">
    <location>
        <begin position="527"/>
        <end position="559"/>
    </location>
</feature>
<dbReference type="InterPro" id="IPR027038">
    <property type="entry name" value="RanGap"/>
</dbReference>
<evidence type="ECO:0000256" key="2">
    <source>
        <dbReference type="ARBA" id="ARBA00022614"/>
    </source>
</evidence>
<evidence type="ECO:0000256" key="4">
    <source>
        <dbReference type="SAM" id="Coils"/>
    </source>
</evidence>
<dbReference type="GO" id="GO:0031267">
    <property type="term" value="F:small GTPase binding"/>
    <property type="evidence" value="ECO:0007669"/>
    <property type="project" value="TreeGrafter"/>
</dbReference>
<dbReference type="OrthoDB" id="333024at2759"/>
<dbReference type="AlphaFoldDB" id="A0A9K3D2V8"/>
<dbReference type="Proteomes" id="UP000265618">
    <property type="component" value="Unassembled WGS sequence"/>
</dbReference>
<dbReference type="Gene3D" id="1.10.287.1490">
    <property type="match status" value="1"/>
</dbReference>
<feature type="compositionally biased region" description="Basic and acidic residues" evidence="5">
    <location>
        <begin position="151"/>
        <end position="259"/>
    </location>
</feature>
<feature type="region of interest" description="Disordered" evidence="5">
    <location>
        <begin position="137"/>
        <end position="435"/>
    </location>
</feature>
<gene>
    <name evidence="6" type="ORF">KIPB_010227</name>
</gene>
<dbReference type="InterPro" id="IPR001611">
    <property type="entry name" value="Leu-rich_rpt"/>
</dbReference>
<evidence type="ECO:0000313" key="6">
    <source>
        <dbReference type="EMBL" id="GIQ88059.1"/>
    </source>
</evidence>
<feature type="compositionally biased region" description="Basic and acidic residues" evidence="5">
    <location>
        <begin position="368"/>
        <end position="377"/>
    </location>
</feature>
<organism evidence="6 7">
    <name type="scientific">Kipferlia bialata</name>
    <dbReference type="NCBI Taxonomy" id="797122"/>
    <lineage>
        <taxon>Eukaryota</taxon>
        <taxon>Metamonada</taxon>
        <taxon>Carpediemonas-like organisms</taxon>
        <taxon>Kipferlia</taxon>
    </lineage>
</organism>
<evidence type="ECO:0000313" key="7">
    <source>
        <dbReference type="Proteomes" id="UP000265618"/>
    </source>
</evidence>
<dbReference type="Gene3D" id="3.80.10.10">
    <property type="entry name" value="Ribonuclease Inhibitor"/>
    <property type="match status" value="1"/>
</dbReference>
<reference evidence="6 7" key="1">
    <citation type="journal article" date="2018" name="PLoS ONE">
        <title>The draft genome of Kipferlia bialata reveals reductive genome evolution in fornicate parasites.</title>
        <authorList>
            <person name="Tanifuji G."/>
            <person name="Takabayashi S."/>
            <person name="Kume K."/>
            <person name="Takagi M."/>
            <person name="Nakayama T."/>
            <person name="Kamikawa R."/>
            <person name="Inagaki Y."/>
            <person name="Hashimoto T."/>
        </authorList>
    </citation>
    <scope>NUCLEOTIDE SEQUENCE [LARGE SCALE GENOMIC DNA]</scope>
    <source>
        <strain evidence="6">NY0173</strain>
    </source>
</reference>
<dbReference type="GO" id="GO:0005829">
    <property type="term" value="C:cytosol"/>
    <property type="evidence" value="ECO:0007669"/>
    <property type="project" value="TreeGrafter"/>
</dbReference>
<name>A0A9K3D2V8_9EUKA</name>
<feature type="compositionally biased region" description="Basic and acidic residues" evidence="5">
    <location>
        <begin position="468"/>
        <end position="486"/>
    </location>
</feature>
<keyword evidence="3" id="KW-0677">Repeat</keyword>
<keyword evidence="2" id="KW-0433">Leucine-rich repeat</keyword>
<feature type="coiled-coil region" evidence="4">
    <location>
        <begin position="628"/>
        <end position="753"/>
    </location>
</feature>
<keyword evidence="7" id="KW-1185">Reference proteome</keyword>
<feature type="compositionally biased region" description="Basic and acidic residues" evidence="5">
    <location>
        <begin position="400"/>
        <end position="424"/>
    </location>
</feature>
<protein>
    <submittedName>
        <fullName evidence="6">Uncharacterized protein</fullName>
    </submittedName>
</protein>
<dbReference type="GO" id="GO:0006913">
    <property type="term" value="P:nucleocytoplasmic transport"/>
    <property type="evidence" value="ECO:0007669"/>
    <property type="project" value="TreeGrafter"/>
</dbReference>
<dbReference type="GO" id="GO:0048471">
    <property type="term" value="C:perinuclear region of cytoplasm"/>
    <property type="evidence" value="ECO:0007669"/>
    <property type="project" value="TreeGrafter"/>
</dbReference>
<proteinExistence type="predicted"/>